<gene>
    <name evidence="5" type="primary">LOC104237180</name>
</gene>
<feature type="compositionally biased region" description="Polar residues" evidence="2">
    <location>
        <begin position="243"/>
        <end position="256"/>
    </location>
</feature>
<dbReference type="RefSeq" id="XP_009789585.1">
    <property type="nucleotide sequence ID" value="XM_009791283.1"/>
</dbReference>
<evidence type="ECO:0000259" key="3">
    <source>
        <dbReference type="PROSITE" id="PS50158"/>
    </source>
</evidence>
<dbReference type="PANTHER" id="PTHR33325:SF5">
    <property type="entry name" value="TRANSCRIPTION FACTOR INTERACTOR AND REGULATOR CCHC(ZN) FAMILY"/>
    <property type="match status" value="1"/>
</dbReference>
<accession>A0A1U7XSW1</accession>
<sequence>MSNLSKLEFVALDISGKNYLSWVLDAEIHLAAKGLGNTITHGNEASSQDKAKAMIFLRHHLDEGLKVEYLTVKDPLELWTGLKEMYDHLKATVLPRARYKWMHLRLQDFKTVSEYNSTLFRITSQLKLCGEVMNDEDLLEKTLTTFHASNMVLQQQYREKGFKKYSELISCLLVAEQHNTLLLKNHEARPTGSAPLPEANMTARRDKSRKRQNNIHGHMNVRGHDNGKRRYKSRHRGGHGKQENNMSSQNNPSRGKSGNCHRCGMKGHWKIECRAPEHFVRLYQNSFTRKANNIGASSVNAPVESHLTFKNDFEVGPSNKNDDNAETNLDLNDDDFQGLDDITHLEVEDFFGDQN</sequence>
<dbReference type="OrthoDB" id="1291547at2759"/>
<keyword evidence="1" id="KW-0479">Metal-binding</keyword>
<name>A0A1U7XSW1_NICSY</name>
<dbReference type="InterPro" id="IPR001878">
    <property type="entry name" value="Znf_CCHC"/>
</dbReference>
<evidence type="ECO:0000256" key="2">
    <source>
        <dbReference type="SAM" id="MobiDB-lite"/>
    </source>
</evidence>
<dbReference type="PROSITE" id="PS50158">
    <property type="entry name" value="ZF_CCHC"/>
    <property type="match status" value="1"/>
</dbReference>
<keyword evidence="4" id="KW-1185">Reference proteome</keyword>
<keyword evidence="1" id="KW-0863">Zinc-finger</keyword>
<feature type="domain" description="CCHC-type" evidence="3">
    <location>
        <begin position="260"/>
        <end position="274"/>
    </location>
</feature>
<feature type="compositionally biased region" description="Basic residues" evidence="2">
    <location>
        <begin position="229"/>
        <end position="239"/>
    </location>
</feature>
<dbReference type="GO" id="GO:0003676">
    <property type="term" value="F:nucleic acid binding"/>
    <property type="evidence" value="ECO:0007669"/>
    <property type="project" value="InterPro"/>
</dbReference>
<dbReference type="InterPro" id="IPR036875">
    <property type="entry name" value="Znf_CCHC_sf"/>
</dbReference>
<dbReference type="Proteomes" id="UP000189701">
    <property type="component" value="Unplaced"/>
</dbReference>
<organism evidence="4 5">
    <name type="scientific">Nicotiana sylvestris</name>
    <name type="common">Wood tobacco</name>
    <name type="synonym">South American tobacco</name>
    <dbReference type="NCBI Taxonomy" id="4096"/>
    <lineage>
        <taxon>Eukaryota</taxon>
        <taxon>Viridiplantae</taxon>
        <taxon>Streptophyta</taxon>
        <taxon>Embryophyta</taxon>
        <taxon>Tracheophyta</taxon>
        <taxon>Spermatophyta</taxon>
        <taxon>Magnoliopsida</taxon>
        <taxon>eudicotyledons</taxon>
        <taxon>Gunneridae</taxon>
        <taxon>Pentapetalae</taxon>
        <taxon>asterids</taxon>
        <taxon>lamiids</taxon>
        <taxon>Solanales</taxon>
        <taxon>Solanaceae</taxon>
        <taxon>Nicotianoideae</taxon>
        <taxon>Nicotianeae</taxon>
        <taxon>Nicotiana</taxon>
    </lineage>
</organism>
<dbReference type="GO" id="GO:0008270">
    <property type="term" value="F:zinc ion binding"/>
    <property type="evidence" value="ECO:0007669"/>
    <property type="project" value="UniProtKB-KW"/>
</dbReference>
<dbReference type="SUPFAM" id="SSF57756">
    <property type="entry name" value="Retrovirus zinc finger-like domains"/>
    <property type="match status" value="1"/>
</dbReference>
<protein>
    <submittedName>
        <fullName evidence="5">Uncharacterized protein LOC104237180</fullName>
    </submittedName>
</protein>
<keyword evidence="1" id="KW-0862">Zinc</keyword>
<dbReference type="eggNOG" id="ENOG502QWN0">
    <property type="taxonomic scope" value="Eukaryota"/>
</dbReference>
<evidence type="ECO:0000313" key="4">
    <source>
        <dbReference type="Proteomes" id="UP000189701"/>
    </source>
</evidence>
<dbReference type="AlphaFoldDB" id="A0A1U7XSW1"/>
<reference evidence="4" key="1">
    <citation type="journal article" date="2013" name="Genome Biol.">
        <title>Reference genomes and transcriptomes of Nicotiana sylvestris and Nicotiana tomentosiformis.</title>
        <authorList>
            <person name="Sierro N."/>
            <person name="Battey J.N."/>
            <person name="Ouadi S."/>
            <person name="Bovet L."/>
            <person name="Goepfert S."/>
            <person name="Bakaher N."/>
            <person name="Peitsch M.C."/>
            <person name="Ivanov N.V."/>
        </authorList>
    </citation>
    <scope>NUCLEOTIDE SEQUENCE [LARGE SCALE GENOMIC DNA]</scope>
</reference>
<evidence type="ECO:0000256" key="1">
    <source>
        <dbReference type="PROSITE-ProRule" id="PRU00047"/>
    </source>
</evidence>
<proteinExistence type="predicted"/>
<reference evidence="5" key="2">
    <citation type="submission" date="2025-08" db="UniProtKB">
        <authorList>
            <consortium name="RefSeq"/>
        </authorList>
    </citation>
    <scope>IDENTIFICATION</scope>
    <source>
        <tissue evidence="5">Leaf</tissue>
    </source>
</reference>
<feature type="region of interest" description="Disordered" evidence="2">
    <location>
        <begin position="188"/>
        <end position="259"/>
    </location>
</feature>
<dbReference type="PANTHER" id="PTHR33325">
    <property type="entry name" value="ZINC FINGER, CCHC-TYPE-RELATED"/>
    <property type="match status" value="1"/>
</dbReference>
<evidence type="ECO:0000313" key="5">
    <source>
        <dbReference type="RefSeq" id="XP_009789585.1"/>
    </source>
</evidence>